<sequence length="102" mass="11157">MSASDPDVVVVTHSTSQERYEATVGDVYVGYLDYVSEPEQVLITHTVIGDRFSGRGYAAQLVRYVLDDIASTGKKVVPLCSYVQHFVAENPEYADLTVPLSG</sequence>
<dbReference type="EMBL" id="FTNT01000001">
    <property type="protein sequence ID" value="SIR67607.1"/>
    <property type="molecule type" value="Genomic_DNA"/>
</dbReference>
<reference evidence="2 3" key="1">
    <citation type="submission" date="2017-01" db="EMBL/GenBank/DDBJ databases">
        <authorList>
            <person name="Mah S.A."/>
            <person name="Swanson W.J."/>
            <person name="Moy G.W."/>
            <person name="Vacquier V.D."/>
        </authorList>
    </citation>
    <scope>NUCLEOTIDE SEQUENCE [LARGE SCALE GENOMIC DNA]</scope>
    <source>
        <strain evidence="2 3">CPCC 203464</strain>
    </source>
</reference>
<feature type="domain" description="N-acetyltransferase" evidence="1">
    <location>
        <begin position="12"/>
        <end position="98"/>
    </location>
</feature>
<dbReference type="SUPFAM" id="SSF55729">
    <property type="entry name" value="Acyl-CoA N-acyltransferases (Nat)"/>
    <property type="match status" value="1"/>
</dbReference>
<dbReference type="Gene3D" id="3.40.630.30">
    <property type="match status" value="1"/>
</dbReference>
<evidence type="ECO:0000259" key="1">
    <source>
        <dbReference type="PROSITE" id="PS51729"/>
    </source>
</evidence>
<dbReference type="STRING" id="1344003.SAMN05445060_0391"/>
<organism evidence="2 3">
    <name type="scientific">Williamsia sterculiae</name>
    <dbReference type="NCBI Taxonomy" id="1344003"/>
    <lineage>
        <taxon>Bacteria</taxon>
        <taxon>Bacillati</taxon>
        <taxon>Actinomycetota</taxon>
        <taxon>Actinomycetes</taxon>
        <taxon>Mycobacteriales</taxon>
        <taxon>Nocardiaceae</taxon>
        <taxon>Williamsia</taxon>
    </lineage>
</organism>
<keyword evidence="3" id="KW-1185">Reference proteome</keyword>
<gene>
    <name evidence="2" type="ORF">SAMN05445060_0391</name>
</gene>
<protein>
    <recommendedName>
        <fullName evidence="1">N-acetyltransferase domain-containing protein</fullName>
    </recommendedName>
</protein>
<dbReference type="AlphaFoldDB" id="A0A1N7CVV8"/>
<dbReference type="Proteomes" id="UP000186218">
    <property type="component" value="Unassembled WGS sequence"/>
</dbReference>
<dbReference type="OrthoDB" id="5405911at2"/>
<dbReference type="PROSITE" id="PS51729">
    <property type="entry name" value="GNAT_YJDJ"/>
    <property type="match status" value="1"/>
</dbReference>
<dbReference type="InterPro" id="IPR016181">
    <property type="entry name" value="Acyl_CoA_acyltransferase"/>
</dbReference>
<name>A0A1N7CVV8_9NOCA</name>
<dbReference type="InterPro" id="IPR045057">
    <property type="entry name" value="Gcn5-rel_NAT"/>
</dbReference>
<dbReference type="PANTHER" id="PTHR31435:SF10">
    <property type="entry name" value="BSR4717 PROTEIN"/>
    <property type="match status" value="1"/>
</dbReference>
<evidence type="ECO:0000313" key="2">
    <source>
        <dbReference type="EMBL" id="SIR67607.1"/>
    </source>
</evidence>
<dbReference type="Pfam" id="PF14542">
    <property type="entry name" value="Acetyltransf_CG"/>
    <property type="match status" value="1"/>
</dbReference>
<dbReference type="InterPro" id="IPR031165">
    <property type="entry name" value="GNAT_YJDJ"/>
</dbReference>
<proteinExistence type="predicted"/>
<dbReference type="RefSeq" id="WP_076475970.1">
    <property type="nucleotide sequence ID" value="NZ_FTNT01000001.1"/>
</dbReference>
<accession>A0A1N7CVV8</accession>
<dbReference type="PANTHER" id="PTHR31435">
    <property type="entry name" value="PROTEIN NATD1"/>
    <property type="match status" value="1"/>
</dbReference>
<evidence type="ECO:0000313" key="3">
    <source>
        <dbReference type="Proteomes" id="UP000186218"/>
    </source>
</evidence>